<sequence length="371" mass="42126">MKKLIFIISILLVGLYGFAYIFSNHMLNSALAKLQNIKEFKIDSVNKNSSILSNNLNFRLQYKDFDLDIDMSSSYNPLFIFNGFKINGDIKDLSQDSVNLAKFSLNIPLYGGKIHIQADISPIQIIQHHSSIKFSNISINSIMDSKKLYFIKTNFDKAKFEFDNINVDMSGIFSEIEYIDGVDFADFNPYALNPSNLKLLIDNLSSNINFINLTSENIRLNSKINAYSLADIFTDLTAKYIMVNGIAFDDISSKIILKNISTSNYKNFIISKPEIVVDNLTIRDLLELKFDILIDNQSLKGLNLNGEFIAYKPISHIKGLEFISIYEKFLISNGVLIQNGNGYVSKFKSNIQNSEIIFNNSVKFSDILSEF</sequence>
<name>A0ABU7M3S3_9BACT</name>
<keyword evidence="2" id="KW-1185">Reference proteome</keyword>
<gene>
    <name evidence="1" type="ORF">V2I23_03520</name>
</gene>
<dbReference type="RefSeq" id="WP_330526090.1">
    <property type="nucleotide sequence ID" value="NZ_JAZBRD010000004.1"/>
</dbReference>
<evidence type="ECO:0000313" key="2">
    <source>
        <dbReference type="Proteomes" id="UP001331664"/>
    </source>
</evidence>
<dbReference type="EMBL" id="JAZBRD010000004">
    <property type="protein sequence ID" value="MEE3744359.1"/>
    <property type="molecule type" value="Genomic_DNA"/>
</dbReference>
<evidence type="ECO:0008006" key="3">
    <source>
        <dbReference type="Google" id="ProtNLM"/>
    </source>
</evidence>
<reference evidence="1 2" key="1">
    <citation type="submission" date="2024-01" db="EMBL/GenBank/DDBJ databases">
        <title>Campylobacter porcellus sp. nov.</title>
        <authorList>
            <person name="Papic B."/>
            <person name="Gruntar I."/>
        </authorList>
    </citation>
    <scope>NUCLEOTIDE SEQUENCE [LARGE SCALE GENOMIC DNA]</scope>
    <source>
        <strain evidence="1 2">CX2-4855-23</strain>
    </source>
</reference>
<organism evidence="1 2">
    <name type="scientific">Campylobacter porcelli</name>
    <dbReference type="NCBI Taxonomy" id="1660073"/>
    <lineage>
        <taxon>Bacteria</taxon>
        <taxon>Pseudomonadati</taxon>
        <taxon>Campylobacterota</taxon>
        <taxon>Epsilonproteobacteria</taxon>
        <taxon>Campylobacterales</taxon>
        <taxon>Campylobacteraceae</taxon>
        <taxon>Campylobacter</taxon>
    </lineage>
</organism>
<proteinExistence type="predicted"/>
<evidence type="ECO:0000313" key="1">
    <source>
        <dbReference type="EMBL" id="MEE3744359.1"/>
    </source>
</evidence>
<accession>A0ABU7M3S3</accession>
<dbReference type="Proteomes" id="UP001331664">
    <property type="component" value="Unassembled WGS sequence"/>
</dbReference>
<protein>
    <recommendedName>
        <fullName evidence="3">DUF945 domain-containing protein</fullName>
    </recommendedName>
</protein>
<comment type="caution">
    <text evidence="1">The sequence shown here is derived from an EMBL/GenBank/DDBJ whole genome shotgun (WGS) entry which is preliminary data.</text>
</comment>